<evidence type="ECO:0000313" key="1">
    <source>
        <dbReference type="EMBL" id="CZT04569.1"/>
    </source>
</evidence>
<dbReference type="AlphaFoldDB" id="A0A1E1L249"/>
<accession>A0A1E1L249</accession>
<protein>
    <submittedName>
        <fullName evidence="1">Uncharacterized protein</fullName>
    </submittedName>
</protein>
<proteinExistence type="predicted"/>
<dbReference type="Proteomes" id="UP000178912">
    <property type="component" value="Unassembled WGS sequence"/>
</dbReference>
<keyword evidence="2" id="KW-1185">Reference proteome</keyword>
<dbReference type="EMBL" id="FJUX01000069">
    <property type="protein sequence ID" value="CZT04569.1"/>
    <property type="molecule type" value="Genomic_DNA"/>
</dbReference>
<name>A0A1E1L249_9HELO</name>
<reference evidence="2" key="1">
    <citation type="submission" date="2016-03" db="EMBL/GenBank/DDBJ databases">
        <authorList>
            <person name="Guldener U."/>
        </authorList>
    </citation>
    <scope>NUCLEOTIDE SEQUENCE [LARGE SCALE GENOMIC DNA]</scope>
    <source>
        <strain evidence="2">04CH-RAC-A.6.1</strain>
    </source>
</reference>
<sequence>MPIFSPPRGATDNCDLSGLETLIARPESLSGQKLALNSWRHSTQPN</sequence>
<evidence type="ECO:0000313" key="2">
    <source>
        <dbReference type="Proteomes" id="UP000178912"/>
    </source>
</evidence>
<gene>
    <name evidence="1" type="ORF">RAG0_10991</name>
</gene>
<organism evidence="1 2">
    <name type="scientific">Rhynchosporium agropyri</name>
    <dbReference type="NCBI Taxonomy" id="914238"/>
    <lineage>
        <taxon>Eukaryota</taxon>
        <taxon>Fungi</taxon>
        <taxon>Dikarya</taxon>
        <taxon>Ascomycota</taxon>
        <taxon>Pezizomycotina</taxon>
        <taxon>Leotiomycetes</taxon>
        <taxon>Helotiales</taxon>
        <taxon>Ploettnerulaceae</taxon>
        <taxon>Rhynchosporium</taxon>
    </lineage>
</organism>